<evidence type="ECO:0000313" key="1">
    <source>
        <dbReference type="EMBL" id="EJK43828.1"/>
    </source>
</evidence>
<gene>
    <name evidence="1" type="ORF">THAOC_37688</name>
</gene>
<organism evidence="1 2">
    <name type="scientific">Thalassiosira oceanica</name>
    <name type="common">Marine diatom</name>
    <dbReference type="NCBI Taxonomy" id="159749"/>
    <lineage>
        <taxon>Eukaryota</taxon>
        <taxon>Sar</taxon>
        <taxon>Stramenopiles</taxon>
        <taxon>Ochrophyta</taxon>
        <taxon>Bacillariophyta</taxon>
        <taxon>Coscinodiscophyceae</taxon>
        <taxon>Thalassiosirophycidae</taxon>
        <taxon>Thalassiosirales</taxon>
        <taxon>Thalassiosiraceae</taxon>
        <taxon>Thalassiosira</taxon>
    </lineage>
</organism>
<sequence>MGYRAILTMAVTPHSAPEVRPFSSRGLYYDDVTRLTAIAEFPEVPGTEIDHRIQPYRPRQSATSVPMTIALAQICNRRVSGASGAEIDRRISRTARDSPGPSAVLLPFVASGGLASRPVRRGQYVEVAGREPYKIGLPSNLFGPTATALSARFTMDFGRLSAGQRESSKLP</sequence>
<dbReference type="EMBL" id="AGNL01050583">
    <property type="protein sequence ID" value="EJK43828.1"/>
    <property type="molecule type" value="Genomic_DNA"/>
</dbReference>
<dbReference type="Proteomes" id="UP000266841">
    <property type="component" value="Unassembled WGS sequence"/>
</dbReference>
<keyword evidence="2" id="KW-1185">Reference proteome</keyword>
<proteinExistence type="predicted"/>
<evidence type="ECO:0000313" key="2">
    <source>
        <dbReference type="Proteomes" id="UP000266841"/>
    </source>
</evidence>
<dbReference type="AlphaFoldDB" id="K0QY79"/>
<comment type="caution">
    <text evidence="1">The sequence shown here is derived from an EMBL/GenBank/DDBJ whole genome shotgun (WGS) entry which is preliminary data.</text>
</comment>
<accession>K0QY79</accession>
<name>K0QY79_THAOC</name>
<protein>
    <submittedName>
        <fullName evidence="1">Uncharacterized protein</fullName>
    </submittedName>
</protein>
<reference evidence="1 2" key="1">
    <citation type="journal article" date="2012" name="Genome Biol.">
        <title>Genome and low-iron response of an oceanic diatom adapted to chronic iron limitation.</title>
        <authorList>
            <person name="Lommer M."/>
            <person name="Specht M."/>
            <person name="Roy A.S."/>
            <person name="Kraemer L."/>
            <person name="Andreson R."/>
            <person name="Gutowska M.A."/>
            <person name="Wolf J."/>
            <person name="Bergner S.V."/>
            <person name="Schilhabel M.B."/>
            <person name="Klostermeier U.C."/>
            <person name="Beiko R.G."/>
            <person name="Rosenstiel P."/>
            <person name="Hippler M."/>
            <person name="Laroche J."/>
        </authorList>
    </citation>
    <scope>NUCLEOTIDE SEQUENCE [LARGE SCALE GENOMIC DNA]</scope>
    <source>
        <strain evidence="1 2">CCMP1005</strain>
    </source>
</reference>